<dbReference type="RefSeq" id="WP_171419895.1">
    <property type="nucleotide sequence ID" value="NZ_JABFOR010000069.1"/>
</dbReference>
<feature type="chain" id="PRO_5043014824" description="CARDB domain-containing protein" evidence="1">
    <location>
        <begin position="26"/>
        <end position="808"/>
    </location>
</feature>
<reference evidence="3 4" key="1">
    <citation type="submission" date="2020-05" db="EMBL/GenBank/DDBJ databases">
        <title>Whole genome sequencing and identification of novel metabolites from Paenibacillus alvei strain JR949.</title>
        <authorList>
            <person name="Rajendhran J."/>
            <person name="Sree Pranav P."/>
            <person name="Mahalakshmi B."/>
            <person name="Karthikeyan R."/>
        </authorList>
    </citation>
    <scope>NUCLEOTIDE SEQUENCE [LARGE SCALE GENOMIC DNA]</scope>
    <source>
        <strain evidence="3 4">JR949</strain>
    </source>
</reference>
<evidence type="ECO:0000313" key="3">
    <source>
        <dbReference type="EMBL" id="NOJ74031.1"/>
    </source>
</evidence>
<dbReference type="InterPro" id="IPR013783">
    <property type="entry name" value="Ig-like_fold"/>
</dbReference>
<proteinExistence type="predicted"/>
<evidence type="ECO:0000313" key="4">
    <source>
        <dbReference type="Proteomes" id="UP000552038"/>
    </source>
</evidence>
<keyword evidence="1" id="KW-0732">Signal</keyword>
<dbReference type="AlphaFoldDB" id="A0AAP7DLR4"/>
<gene>
    <name evidence="3" type="ORF">HMI46_26320</name>
</gene>
<feature type="signal peptide" evidence="1">
    <location>
        <begin position="1"/>
        <end position="25"/>
    </location>
</feature>
<feature type="domain" description="CARDB" evidence="2">
    <location>
        <begin position="439"/>
        <end position="537"/>
    </location>
</feature>
<dbReference type="InterPro" id="IPR011635">
    <property type="entry name" value="CARDB"/>
</dbReference>
<protein>
    <recommendedName>
        <fullName evidence="2">CARDB domain-containing protein</fullName>
    </recommendedName>
</protein>
<accession>A0AAP7DLR4</accession>
<comment type="caution">
    <text evidence="3">The sequence shown here is derived from an EMBL/GenBank/DDBJ whole genome shotgun (WGS) entry which is preliminary data.</text>
</comment>
<organism evidence="3 4">
    <name type="scientific">Paenibacillus alvei</name>
    <name type="common">Bacillus alvei</name>
    <dbReference type="NCBI Taxonomy" id="44250"/>
    <lineage>
        <taxon>Bacteria</taxon>
        <taxon>Bacillati</taxon>
        <taxon>Bacillota</taxon>
        <taxon>Bacilli</taxon>
        <taxon>Bacillales</taxon>
        <taxon>Paenibacillaceae</taxon>
        <taxon>Paenibacillus</taxon>
    </lineage>
</organism>
<sequence length="808" mass="90103">MKKTICTVLALLMMCSFIPDSLVIAKSNQDPMVSSYANWKYGDTGEKLSGFIPAFMENATRPWELARWTGIFRFADGKESTIPNYDVFNIKKKYDSDTFDKENGFGLVYKSESALDELFQAIYAPYKSSLQARQWEHLRNHFKSVANDPSIKAGHEYFYTVDYHELLRTSGIVQRLGIAFDSTKKISETERQALYTRVPFPELTVKNIGSKMVVNYKASGFTYREIRVIAVPKGGWFGKDEAKITAIKTDNVGTYKPAMPVIMESNQIAYLIGTKKDAEVDFIIDDGYGQTVIVPAKLSGTDKVENADFVPTSITLTASGQLWMKFRYDGQPVQRDQLVNPDGMPMTAKVKIGGAGTAEFELPMMYTELPDTLQPKSTYNVMLGKIDLGNKPGKYTIKATGIVNNPSHPKRALEAPEEAYKNNEIKGEWQREIKGAEHDLIAFSVTANPNSLKLGGKTAVTASVKNLGPSAQNNVRIRFYANGKQIHELKKDMPANKTIQVGGFNYQPTTTGVHSISVHVDPLAESLDKDRTNNVATTGCTVSVNGGGGNTGDGKCVNQTNKTGNWSVTYHLITGYPTKTRTYTWTDSKGKVHTDRESYTDYSDPNWETRNVQYSESLTIDAKIDTKQGIATDPKRPKDSDRESRGSWEIIPYAKEKFLNANEITRAGYGFELKVTTNYSSDWETKVPKGYENTARPFGTQYKGAQTATARIYDSNNKYVTTVTLEKTSDNGKQATFELPVVSHKDSVTGKTFKYRKFFTDYKAPDGKYRVEIESGPAGATGITVCKTVFVRIFGSMYDDVQNLRKDS</sequence>
<dbReference type="Proteomes" id="UP000552038">
    <property type="component" value="Unassembled WGS sequence"/>
</dbReference>
<dbReference type="Pfam" id="PF07705">
    <property type="entry name" value="CARDB"/>
    <property type="match status" value="1"/>
</dbReference>
<dbReference type="EMBL" id="JABFOR010000069">
    <property type="protein sequence ID" value="NOJ74031.1"/>
    <property type="molecule type" value="Genomic_DNA"/>
</dbReference>
<evidence type="ECO:0000259" key="2">
    <source>
        <dbReference type="Pfam" id="PF07705"/>
    </source>
</evidence>
<evidence type="ECO:0000256" key="1">
    <source>
        <dbReference type="SAM" id="SignalP"/>
    </source>
</evidence>
<dbReference type="Gene3D" id="2.60.40.10">
    <property type="entry name" value="Immunoglobulins"/>
    <property type="match status" value="1"/>
</dbReference>
<name>A0AAP7DLR4_PAEAL</name>